<keyword evidence="3" id="KW-0808">Transferase</keyword>
<organism evidence="3 4">
    <name type="scientific">Bradyrhizobium hipponense</name>
    <dbReference type="NCBI Taxonomy" id="2605638"/>
    <lineage>
        <taxon>Bacteria</taxon>
        <taxon>Pseudomonadati</taxon>
        <taxon>Pseudomonadota</taxon>
        <taxon>Alphaproteobacteria</taxon>
        <taxon>Hyphomicrobiales</taxon>
        <taxon>Nitrobacteraceae</taxon>
        <taxon>Bradyrhizobium</taxon>
    </lineage>
</organism>
<dbReference type="SUPFAM" id="SSF53756">
    <property type="entry name" value="UDP-Glycosyltransferase/glycogen phosphorylase"/>
    <property type="match status" value="1"/>
</dbReference>
<dbReference type="InterPro" id="IPR001296">
    <property type="entry name" value="Glyco_trans_1"/>
</dbReference>
<gene>
    <name evidence="3" type="ORF">FXV83_37780</name>
</gene>
<dbReference type="PANTHER" id="PTHR45947:SF3">
    <property type="entry name" value="SULFOQUINOVOSYL TRANSFERASE SQD2"/>
    <property type="match status" value="1"/>
</dbReference>
<proteinExistence type="predicted"/>
<dbReference type="InterPro" id="IPR050194">
    <property type="entry name" value="Glycosyltransferase_grp1"/>
</dbReference>
<sequence>MSRREIYMFGFRGFPQIQGGIEAHAENLAPRVVELGRRVTVCMRSPYVEPGLAKVWKGVRILRLWTVPNKYFETLLHAVICAIVAAVRRPGLVHIHGIGPAIVTPLLRAIGLQVVVTHHGEDYNREKWGWAARAVLRTGEAMGMRYANKRIAVSRSIGDLIASKYGQPCEVIPNGVVFSEMPQQSDEVVELGLEPGRYVLTVGRLVPEKRQLDLLRAFSAAALPGWKLAIVGKIDHQSEYADQLVREAAGRQNVVMAGFQTGDALRQLYAHAALFVLPSSHEGLPIVLLEALSYGLPVLVSDIAPNLEVVDDPARIFHVGDCEEMRAKLSALTLASLNAEEREAVRCESAQRYDWSDIAHRTLEVYDELLGRRRPQGNIARSGGAGNRVQQLELGRQGAARYGLARSVNDNLTKPLTGVPSAKVKLK</sequence>
<protein>
    <submittedName>
        <fullName evidence="3">Glycosyltransferase family 4 protein</fullName>
    </submittedName>
</protein>
<dbReference type="AlphaFoldDB" id="A0A5S4YBY0"/>
<keyword evidence="4" id="KW-1185">Reference proteome</keyword>
<evidence type="ECO:0000313" key="3">
    <source>
        <dbReference type="EMBL" id="TYO61518.1"/>
    </source>
</evidence>
<dbReference type="InterPro" id="IPR028098">
    <property type="entry name" value="Glyco_trans_4-like_N"/>
</dbReference>
<accession>A0A5S4YBY0</accession>
<dbReference type="PANTHER" id="PTHR45947">
    <property type="entry name" value="SULFOQUINOVOSYL TRANSFERASE SQD2"/>
    <property type="match status" value="1"/>
</dbReference>
<reference evidence="3 4" key="1">
    <citation type="submission" date="2019-08" db="EMBL/GenBank/DDBJ databases">
        <title>Bradyrhizobium hipponensis sp. nov., a rhizobium isolated from a Lupinus angustifolius root nodule in Tunisia.</title>
        <authorList>
            <person name="Off K."/>
            <person name="Rejili M."/>
            <person name="Mars M."/>
            <person name="Brachmann A."/>
            <person name="Marin M."/>
        </authorList>
    </citation>
    <scope>NUCLEOTIDE SEQUENCE [LARGE SCALE GENOMIC DNA]</scope>
    <source>
        <strain evidence="4">aSej3</strain>
    </source>
</reference>
<feature type="domain" description="Glycosyltransferase subfamily 4-like N-terminal" evidence="2">
    <location>
        <begin position="19"/>
        <end position="176"/>
    </location>
</feature>
<dbReference type="EMBL" id="VSTH01000176">
    <property type="protein sequence ID" value="TYO61518.1"/>
    <property type="molecule type" value="Genomic_DNA"/>
</dbReference>
<comment type="caution">
    <text evidence="3">The sequence shown here is derived from an EMBL/GenBank/DDBJ whole genome shotgun (WGS) entry which is preliminary data.</text>
</comment>
<dbReference type="CDD" id="cd03801">
    <property type="entry name" value="GT4_PimA-like"/>
    <property type="match status" value="1"/>
</dbReference>
<dbReference type="Proteomes" id="UP000324797">
    <property type="component" value="Unassembled WGS sequence"/>
</dbReference>
<feature type="domain" description="Glycosyl transferase family 1" evidence="1">
    <location>
        <begin position="194"/>
        <end position="330"/>
    </location>
</feature>
<evidence type="ECO:0000259" key="2">
    <source>
        <dbReference type="Pfam" id="PF13439"/>
    </source>
</evidence>
<dbReference type="Gene3D" id="3.40.50.2000">
    <property type="entry name" value="Glycogen Phosphorylase B"/>
    <property type="match status" value="2"/>
</dbReference>
<name>A0A5S4YBY0_9BRAD</name>
<dbReference type="Pfam" id="PF00534">
    <property type="entry name" value="Glycos_transf_1"/>
    <property type="match status" value="1"/>
</dbReference>
<dbReference type="GO" id="GO:0016758">
    <property type="term" value="F:hexosyltransferase activity"/>
    <property type="evidence" value="ECO:0007669"/>
    <property type="project" value="TreeGrafter"/>
</dbReference>
<dbReference type="Pfam" id="PF13439">
    <property type="entry name" value="Glyco_transf_4"/>
    <property type="match status" value="1"/>
</dbReference>
<evidence type="ECO:0000313" key="4">
    <source>
        <dbReference type="Proteomes" id="UP000324797"/>
    </source>
</evidence>
<evidence type="ECO:0000259" key="1">
    <source>
        <dbReference type="Pfam" id="PF00534"/>
    </source>
</evidence>